<dbReference type="KEGG" id="eae:EAE_03725"/>
<protein>
    <submittedName>
        <fullName evidence="1">Uncharacterized protein</fullName>
    </submittedName>
</protein>
<dbReference type="GeneID" id="93313872"/>
<dbReference type="SUPFAM" id="SSF52540">
    <property type="entry name" value="P-loop containing nucleoside triphosphate hydrolases"/>
    <property type="match status" value="1"/>
</dbReference>
<dbReference type="Gene3D" id="3.40.50.300">
    <property type="entry name" value="P-loop containing nucleotide triphosphate hydrolases"/>
    <property type="match status" value="1"/>
</dbReference>
<dbReference type="OrthoDB" id="6627169at2"/>
<organism evidence="1 2">
    <name type="scientific">Klebsiella aerogenes (strain ATCC 13048 / DSM 30053 / CCUG 1429 / JCM 1235 / KCTC 2190 / NBRC 13534 / NCIMB 10102 / NCTC 10006 / CDC 819-56)</name>
    <name type="common">Enterobacter aerogenes</name>
    <dbReference type="NCBI Taxonomy" id="1028307"/>
    <lineage>
        <taxon>Bacteria</taxon>
        <taxon>Pseudomonadati</taxon>
        <taxon>Pseudomonadota</taxon>
        <taxon>Gammaproteobacteria</taxon>
        <taxon>Enterobacterales</taxon>
        <taxon>Enterobacteriaceae</taxon>
        <taxon>Klebsiella/Raoultella group</taxon>
        <taxon>Klebsiella</taxon>
    </lineage>
</organism>
<reference evidence="1 2" key="1">
    <citation type="journal article" date="2012" name="J. Bacteriol.">
        <title>Complete genome sequence of Enterobacter aerogenes KCTC 2190.</title>
        <authorList>
            <person name="Shin S.H."/>
            <person name="Kim S."/>
            <person name="Kim J.Y."/>
            <person name="Lee S."/>
            <person name="Um Y."/>
            <person name="Oh M.K."/>
            <person name="Kim Y.R."/>
            <person name="Lee J."/>
            <person name="Yang K.S."/>
        </authorList>
    </citation>
    <scope>NUCLEOTIDE SEQUENCE [LARGE SCALE GENOMIC DNA]</scope>
    <source>
        <strain evidence="1 2">KCTC 2190</strain>
    </source>
</reference>
<dbReference type="RefSeq" id="WP_015703527.1">
    <property type="nucleotide sequence ID" value="NC_015663.1"/>
</dbReference>
<dbReference type="EMBL" id="CP002824">
    <property type="protein sequence ID" value="AEG95674.1"/>
    <property type="molecule type" value="Genomic_DNA"/>
</dbReference>
<dbReference type="eggNOG" id="COG2810">
    <property type="taxonomic scope" value="Bacteria"/>
</dbReference>
<evidence type="ECO:0000313" key="2">
    <source>
        <dbReference type="Proteomes" id="UP000008881"/>
    </source>
</evidence>
<dbReference type="InterPro" id="IPR027417">
    <property type="entry name" value="P-loop_NTPase"/>
</dbReference>
<sequence>MDILNKIIQDANKLSLASANEAETRLKIIDSILFDVLKWTKDDVNVEPRVSEDGHTTFADYVIRTASTAFIVEAKKIGEAFHTKQFDRRLKLNNNNLEGAFGDAVIQARDYCRKLSIQFAVVTNGEQWIIFPANRTDQIAFNSSYAIVFNNLQSALKDDYTEFYDLLSRKAVINSSLEVTLLGNREDQIEERRLKNTTRKSASYDAKNPIYPLVEEAIITSFSDTITEIDSDLFERCYVNTPDRMKFDRRVNMHISKSQHLFNTTPIRPMQRRDANAFKDSLMRAKRNAKPLAIVILGTVGAGKTTFLHYTRNVSAVDFFTKSPDKPYPHWIKVDFLQYTNDITPIDYIYNTIKNYIINDDFFSNYELCIQNAYKEEIASIVKGPAFLISKDEQRINELITHKLSSDYEKVKPYADQLISYAAKNTSVFLVVDNVDQLNEEAQSQIFTDCVAFSQRLKCNLVISLRSSTYVEHRNSAAFNAFDFDPILIEPPKVEAVLSKRFFLAKNMLEGEDGDFESDNGMRFHVDNKADLISLLQSSVLGTEIGNLLEVLAAGDIRNALRMTREFIEHGYTNPGKAMRVYKEHGTYVLPKHEALRAILLGNQAVYSEAYSLVGNPFDSRKGKTNLQLLRLFVLTALVQYSADPAFQYIDGIDIRKNLRKIGIGDDDTLSVLKDLCTLRFISTAGHDVPEFKSSYYPTRLGGYITKELISNFTYIECTMMDTFIADEKIWEELKNFERLIVNSSNDVIKRLSFRKERASIFYNYMTTLYSSLFEEANKRLLPKEWRSNPLAEAQYAFDENLNKALQSAQRNYGER</sequence>
<gene>
    <name evidence="1" type="ordered locus">EAE_03725</name>
</gene>
<accession>A0A0H3FJV4</accession>
<dbReference type="AlphaFoldDB" id="A0A0H3FJV4"/>
<proteinExistence type="predicted"/>
<dbReference type="Proteomes" id="UP000008881">
    <property type="component" value="Chromosome"/>
</dbReference>
<keyword evidence="2" id="KW-1185">Reference proteome</keyword>
<dbReference type="HOGENOM" id="CLU_011927_1_0_6"/>
<dbReference type="PATRIC" id="fig|1028307.3.peg.744"/>
<dbReference type="eggNOG" id="COG1474">
    <property type="taxonomic scope" value="Bacteria"/>
</dbReference>
<evidence type="ECO:0000313" key="1">
    <source>
        <dbReference type="EMBL" id="AEG95674.1"/>
    </source>
</evidence>
<name>A0A0H3FJV4_KLEAK</name>